<evidence type="ECO:0000313" key="1">
    <source>
        <dbReference type="EMBL" id="PZP49150.1"/>
    </source>
</evidence>
<dbReference type="Proteomes" id="UP000249645">
    <property type="component" value="Unassembled WGS sequence"/>
</dbReference>
<dbReference type="EMBL" id="QFOI01000125">
    <property type="protein sequence ID" value="PZP49150.1"/>
    <property type="molecule type" value="Genomic_DNA"/>
</dbReference>
<organism evidence="1 2">
    <name type="scientific">Pseudopedobacter saltans</name>
    <dbReference type="NCBI Taxonomy" id="151895"/>
    <lineage>
        <taxon>Bacteria</taxon>
        <taxon>Pseudomonadati</taxon>
        <taxon>Bacteroidota</taxon>
        <taxon>Sphingobacteriia</taxon>
        <taxon>Sphingobacteriales</taxon>
        <taxon>Sphingobacteriaceae</taxon>
        <taxon>Pseudopedobacter</taxon>
    </lineage>
</organism>
<comment type="caution">
    <text evidence="1">The sequence shown here is derived from an EMBL/GenBank/DDBJ whole genome shotgun (WGS) entry which is preliminary data.</text>
</comment>
<evidence type="ECO:0000313" key="2">
    <source>
        <dbReference type="Proteomes" id="UP000249645"/>
    </source>
</evidence>
<name>A0A2W5F695_9SPHI</name>
<dbReference type="AlphaFoldDB" id="A0A2W5F695"/>
<sequence length="91" mass="10890">MLKIEYLIEVESFLGDTSLLEKINRFRKFLNSQPEFSLRSAKIKYKPLDYTVHYNLDIIKETHEVTTFQLILYTKQKDENYIQNLNALSEN</sequence>
<accession>A0A2W5F695</accession>
<reference evidence="1 2" key="1">
    <citation type="submission" date="2017-11" db="EMBL/GenBank/DDBJ databases">
        <title>Infants hospitalized years apart are colonized by the same room-sourced microbial strains.</title>
        <authorList>
            <person name="Brooks B."/>
            <person name="Olm M.R."/>
            <person name="Firek B.A."/>
            <person name="Baker R."/>
            <person name="Thomas B.C."/>
            <person name="Morowitz M.J."/>
            <person name="Banfield J.F."/>
        </authorList>
    </citation>
    <scope>NUCLEOTIDE SEQUENCE [LARGE SCALE GENOMIC DNA]</scope>
    <source>
        <strain evidence="1">S2_009_000_R2_76</strain>
    </source>
</reference>
<gene>
    <name evidence="1" type="ORF">DI598_08505</name>
</gene>
<proteinExistence type="predicted"/>
<protein>
    <submittedName>
        <fullName evidence="1">Uncharacterized protein</fullName>
    </submittedName>
</protein>
<feature type="non-terminal residue" evidence="1">
    <location>
        <position position="91"/>
    </location>
</feature>